<keyword evidence="3" id="KW-1185">Reference proteome</keyword>
<feature type="compositionally biased region" description="Low complexity" evidence="1">
    <location>
        <begin position="7"/>
        <end position="32"/>
    </location>
</feature>
<name>A0ABV9GZ86_9BURK</name>
<organism evidence="2 3">
    <name type="scientific">Comamonas nitrativorans</name>
    <dbReference type="NCBI Taxonomy" id="108437"/>
    <lineage>
        <taxon>Bacteria</taxon>
        <taxon>Pseudomonadati</taxon>
        <taxon>Pseudomonadota</taxon>
        <taxon>Betaproteobacteria</taxon>
        <taxon>Burkholderiales</taxon>
        <taxon>Comamonadaceae</taxon>
        <taxon>Comamonas</taxon>
    </lineage>
</organism>
<accession>A0ABV9GZ86</accession>
<dbReference type="EMBL" id="JBHSEW010000007">
    <property type="protein sequence ID" value="MFC4622459.1"/>
    <property type="molecule type" value="Genomic_DNA"/>
</dbReference>
<evidence type="ECO:0000256" key="1">
    <source>
        <dbReference type="SAM" id="MobiDB-lite"/>
    </source>
</evidence>
<dbReference type="RefSeq" id="WP_377725884.1">
    <property type="nucleotide sequence ID" value="NZ_JBHSEW010000007.1"/>
</dbReference>
<comment type="caution">
    <text evidence="2">The sequence shown here is derived from an EMBL/GenBank/DDBJ whole genome shotgun (WGS) entry which is preliminary data.</text>
</comment>
<dbReference type="Proteomes" id="UP001595967">
    <property type="component" value="Unassembled WGS sequence"/>
</dbReference>
<protein>
    <submittedName>
        <fullName evidence="2">Uncharacterized protein</fullName>
    </submittedName>
</protein>
<sequence length="66" mass="6830">MPREILSAAPETTAPSAPLGPSPAQQSAAPRQPQQPPAPPASRDVLAGALPAWDLLPAAPFVRRSR</sequence>
<feature type="region of interest" description="Disordered" evidence="1">
    <location>
        <begin position="1"/>
        <end position="46"/>
    </location>
</feature>
<reference evidence="3" key="1">
    <citation type="journal article" date="2019" name="Int. J. Syst. Evol. Microbiol.">
        <title>The Global Catalogue of Microorganisms (GCM) 10K type strain sequencing project: providing services to taxonomists for standard genome sequencing and annotation.</title>
        <authorList>
            <consortium name="The Broad Institute Genomics Platform"/>
            <consortium name="The Broad Institute Genome Sequencing Center for Infectious Disease"/>
            <person name="Wu L."/>
            <person name="Ma J."/>
        </authorList>
    </citation>
    <scope>NUCLEOTIDE SEQUENCE [LARGE SCALE GENOMIC DNA]</scope>
    <source>
        <strain evidence="3">JCM 11650</strain>
    </source>
</reference>
<proteinExistence type="predicted"/>
<evidence type="ECO:0000313" key="2">
    <source>
        <dbReference type="EMBL" id="MFC4622459.1"/>
    </source>
</evidence>
<gene>
    <name evidence="2" type="ORF">ACFO3A_09550</name>
</gene>
<evidence type="ECO:0000313" key="3">
    <source>
        <dbReference type="Proteomes" id="UP001595967"/>
    </source>
</evidence>